<keyword evidence="1" id="KW-1133">Transmembrane helix</keyword>
<protein>
    <submittedName>
        <fullName evidence="2">Uncharacterized protein</fullName>
    </submittedName>
</protein>
<accession>A0A7J7YWW0</accession>
<dbReference type="EMBL" id="JACAGB010000004">
    <property type="protein sequence ID" value="KAF6366513.1"/>
    <property type="molecule type" value="Genomic_DNA"/>
</dbReference>
<evidence type="ECO:0000313" key="3">
    <source>
        <dbReference type="Proteomes" id="UP000558488"/>
    </source>
</evidence>
<proteinExistence type="predicted"/>
<comment type="caution">
    <text evidence="2">The sequence shown here is derived from an EMBL/GenBank/DDBJ whole genome shotgun (WGS) entry which is preliminary data.</text>
</comment>
<feature type="transmembrane region" description="Helical" evidence="1">
    <location>
        <begin position="12"/>
        <end position="30"/>
    </location>
</feature>
<evidence type="ECO:0000256" key="1">
    <source>
        <dbReference type="SAM" id="Phobius"/>
    </source>
</evidence>
<organism evidence="2 3">
    <name type="scientific">Pipistrellus kuhlii</name>
    <name type="common">Kuhl's pipistrelle</name>
    <dbReference type="NCBI Taxonomy" id="59472"/>
    <lineage>
        <taxon>Eukaryota</taxon>
        <taxon>Metazoa</taxon>
        <taxon>Chordata</taxon>
        <taxon>Craniata</taxon>
        <taxon>Vertebrata</taxon>
        <taxon>Euteleostomi</taxon>
        <taxon>Mammalia</taxon>
        <taxon>Eutheria</taxon>
        <taxon>Laurasiatheria</taxon>
        <taxon>Chiroptera</taxon>
        <taxon>Yangochiroptera</taxon>
        <taxon>Vespertilionidae</taxon>
        <taxon>Pipistrellus</taxon>
    </lineage>
</organism>
<sequence length="123" mass="13917">MFSNFQCSSSLKILFCSLGVFVYCISQLLLDGAALTNRPHISVAYNCRRQLWRLLWHCSMRLLSLRPRLKKHSPSGCAMLTEEGKAQNGCQELTMPPKASTKLWRFSSAHMPLGKESTWPGPM</sequence>
<dbReference type="AlphaFoldDB" id="A0A7J7YWW0"/>
<reference evidence="2 3" key="1">
    <citation type="journal article" date="2020" name="Nature">
        <title>Six reference-quality genomes reveal evolution of bat adaptations.</title>
        <authorList>
            <person name="Jebb D."/>
            <person name="Huang Z."/>
            <person name="Pippel M."/>
            <person name="Hughes G.M."/>
            <person name="Lavrichenko K."/>
            <person name="Devanna P."/>
            <person name="Winkler S."/>
            <person name="Jermiin L.S."/>
            <person name="Skirmuntt E.C."/>
            <person name="Katzourakis A."/>
            <person name="Burkitt-Gray L."/>
            <person name="Ray D.A."/>
            <person name="Sullivan K.A.M."/>
            <person name="Roscito J.G."/>
            <person name="Kirilenko B.M."/>
            <person name="Davalos L.M."/>
            <person name="Corthals A.P."/>
            <person name="Power M.L."/>
            <person name="Jones G."/>
            <person name="Ransome R.D."/>
            <person name="Dechmann D.K.N."/>
            <person name="Locatelli A.G."/>
            <person name="Puechmaille S.J."/>
            <person name="Fedrigo O."/>
            <person name="Jarvis E.D."/>
            <person name="Hiller M."/>
            <person name="Vernes S.C."/>
            <person name="Myers E.W."/>
            <person name="Teeling E.C."/>
        </authorList>
    </citation>
    <scope>NUCLEOTIDE SEQUENCE [LARGE SCALE GENOMIC DNA]</scope>
    <source>
        <strain evidence="2">MPipKuh1</strain>
        <tissue evidence="2">Flight muscle</tissue>
    </source>
</reference>
<keyword evidence="1" id="KW-0812">Transmembrane</keyword>
<gene>
    <name evidence="2" type="ORF">mPipKuh1_009915</name>
</gene>
<keyword evidence="3" id="KW-1185">Reference proteome</keyword>
<dbReference type="Proteomes" id="UP000558488">
    <property type="component" value="Unassembled WGS sequence"/>
</dbReference>
<name>A0A7J7YWW0_PIPKU</name>
<keyword evidence="1" id="KW-0472">Membrane</keyword>
<evidence type="ECO:0000313" key="2">
    <source>
        <dbReference type="EMBL" id="KAF6366513.1"/>
    </source>
</evidence>